<dbReference type="GO" id="GO:0004467">
    <property type="term" value="F:long-chain fatty acid-CoA ligase activity"/>
    <property type="evidence" value="ECO:0007669"/>
    <property type="project" value="TreeGrafter"/>
</dbReference>
<dbReference type="Proteomes" id="UP000000390">
    <property type="component" value="Chromosome"/>
</dbReference>
<dbReference type="STRING" id="795797.HacjB3_04145"/>
<keyword evidence="7" id="KW-1185">Reference proteome</keyword>
<dbReference type="Pfam" id="PF23562">
    <property type="entry name" value="AMP-binding_C_3"/>
    <property type="match status" value="1"/>
</dbReference>
<dbReference type="PANTHER" id="PTHR43272:SF33">
    <property type="entry name" value="AMP-BINDING DOMAIN-CONTAINING PROTEIN-RELATED"/>
    <property type="match status" value="1"/>
</dbReference>
<dbReference type="PANTHER" id="PTHR43272">
    <property type="entry name" value="LONG-CHAIN-FATTY-ACID--COA LIGASE"/>
    <property type="match status" value="1"/>
</dbReference>
<protein>
    <submittedName>
        <fullName evidence="4">AMP-dependent synthetase and ligase</fullName>
    </submittedName>
</protein>
<dbReference type="PROSITE" id="PS00455">
    <property type="entry name" value="AMP_BINDING"/>
    <property type="match status" value="1"/>
</dbReference>
<dbReference type="Pfam" id="PF00501">
    <property type="entry name" value="AMP-binding"/>
    <property type="match status" value="1"/>
</dbReference>
<dbReference type="InterPro" id="IPR000873">
    <property type="entry name" value="AMP-dep_synth/lig_dom"/>
</dbReference>
<evidence type="ECO:0000256" key="2">
    <source>
        <dbReference type="ARBA" id="ARBA00022840"/>
    </source>
</evidence>
<sequence>MHWREAEREYTDAVTGESTLARLFEESVARNEQRVAQRYKGGVYDRSLSPGVLPAAPDGEFTTLTYGEMADIVRNLAAGFRDLGAKAGDRVGIFADTRMEWAQTDFGLLAAGAVVTTVYAGSSPNQVEYLLSDADATGVVVENKERLERVLAVEDELDLSFIVVMDRTEGYDEREDVLTLAELHDRGEAAFDREAYEDWVDAVAPEDLATLIYTSGTTGQPKGVELTHRNLRANVTQCRKRFGPRPDKEAKGLPAIDGETRTVSFLPLAHVLERTAGHFLMFASGAAVAYAESPDTLQEDFQAVRPTTGTSVPRVYEKIYDAIRSQASESDLRRRIFEWAVDVGKAYHRDPSPGPVLTGKQAIADKLVFSQVKEALGGEIEFLISGGGSLSAELCALYHGMGMPILEGYGLTETSPVISVNPIEAPEIGTIGPPLPDVEARVDASVVGEAQRRDADGEVGELLVRGPNVTRGYWRNEEATAESFTEDWFRTGDVVEIRPDDYVVFRERAKQIIVLSTGKNVAPGPIEDAFAASELVEQCFVMGDGRKFISALVVPNVEGIREWAASEGISLPDGERELCRDERVKERIDEEIERVNENVESHERIKQFRLVPEEFTEDNDMLTPTMKKKRRNILERFADDVEAIYAE</sequence>
<dbReference type="eggNOG" id="arCOG04199">
    <property type="taxonomic scope" value="Archaea"/>
</dbReference>
<dbReference type="EMBL" id="AOHV01000040">
    <property type="protein sequence ID" value="ELY34598.1"/>
    <property type="molecule type" value="Genomic_DNA"/>
</dbReference>
<dbReference type="KEGG" id="hje:HacjB3_04145"/>
<feature type="domain" description="AMP-dependent synthetase/ligase" evidence="3">
    <location>
        <begin position="54"/>
        <end position="474"/>
    </location>
</feature>
<evidence type="ECO:0000313" key="7">
    <source>
        <dbReference type="Proteomes" id="UP000011645"/>
    </source>
</evidence>
<proteinExistence type="predicted"/>
<dbReference type="InterPro" id="IPR042099">
    <property type="entry name" value="ANL_N_sf"/>
</dbReference>
<dbReference type="GO" id="GO:0005524">
    <property type="term" value="F:ATP binding"/>
    <property type="evidence" value="ECO:0007669"/>
    <property type="project" value="UniProtKB-KW"/>
</dbReference>
<reference evidence="4 6" key="1">
    <citation type="journal article" date="2010" name="J. Bacteriol.">
        <title>Complete genome sequence of Halalkalicoccus jeotgali B3(T), an extremely halophilic archaeon.</title>
        <authorList>
            <person name="Roh S.W."/>
            <person name="Nam Y.D."/>
            <person name="Nam S.H."/>
            <person name="Choi S.H."/>
            <person name="Park H.S."/>
            <person name="Bae J.W."/>
        </authorList>
    </citation>
    <scope>NUCLEOTIDE SEQUENCE [LARGE SCALE GENOMIC DNA]</scope>
    <source>
        <strain evidence="4">B3</strain>
        <strain evidence="6">DSM 18796 / CECT 7217 / JCM 14584 / KCTC 4019 / B3</strain>
    </source>
</reference>
<evidence type="ECO:0000313" key="4">
    <source>
        <dbReference type="EMBL" id="ADJ14220.1"/>
    </source>
</evidence>
<dbReference type="EMBL" id="CP002062">
    <property type="protein sequence ID" value="ADJ14220.1"/>
    <property type="molecule type" value="Genomic_DNA"/>
</dbReference>
<dbReference type="OrthoDB" id="70225at2157"/>
<keyword evidence="2" id="KW-0067">ATP-binding</keyword>
<dbReference type="SUPFAM" id="SSF56801">
    <property type="entry name" value="Acetyl-CoA synthetase-like"/>
    <property type="match status" value="1"/>
</dbReference>
<keyword evidence="4" id="KW-0436">Ligase</keyword>
<dbReference type="PATRIC" id="fig|795797.18.peg.833"/>
<reference evidence="5 7" key="2">
    <citation type="journal article" date="2014" name="PLoS Genet.">
        <title>Phylogenetically driven sequencing of extremely halophilic archaea reveals strategies for static and dynamic osmo-response.</title>
        <authorList>
            <person name="Becker E.A."/>
            <person name="Seitzer P.M."/>
            <person name="Tritt A."/>
            <person name="Larsen D."/>
            <person name="Krusor M."/>
            <person name="Yao A.I."/>
            <person name="Wu D."/>
            <person name="Madern D."/>
            <person name="Eisen J.A."/>
            <person name="Darling A.E."/>
            <person name="Facciotti M.T."/>
        </authorList>
    </citation>
    <scope>NUCLEOTIDE SEQUENCE [LARGE SCALE GENOMIC DNA]</scope>
    <source>
        <strain evidence="5">B3</strain>
        <strain evidence="7">DSM 18796 / CECT 7217 / JCM 14584 / KCTC 4019 / B3</strain>
    </source>
</reference>
<dbReference type="GO" id="GO:0016020">
    <property type="term" value="C:membrane"/>
    <property type="evidence" value="ECO:0007669"/>
    <property type="project" value="TreeGrafter"/>
</dbReference>
<evidence type="ECO:0000313" key="6">
    <source>
        <dbReference type="Proteomes" id="UP000000390"/>
    </source>
</evidence>
<keyword evidence="1" id="KW-0547">Nucleotide-binding</keyword>
<evidence type="ECO:0000256" key="1">
    <source>
        <dbReference type="ARBA" id="ARBA00022741"/>
    </source>
</evidence>
<dbReference type="AlphaFoldDB" id="D8J8N5"/>
<organism evidence="4 6">
    <name type="scientific">Halalkalicoccus jeotgali (strain DSM 18796 / CECT 7217 / JCM 14584 / KCTC 4019 / B3)</name>
    <dbReference type="NCBI Taxonomy" id="795797"/>
    <lineage>
        <taxon>Archaea</taxon>
        <taxon>Methanobacteriati</taxon>
        <taxon>Methanobacteriota</taxon>
        <taxon>Stenosarchaea group</taxon>
        <taxon>Halobacteria</taxon>
        <taxon>Halobacteriales</taxon>
        <taxon>Halococcaceae</taxon>
        <taxon>Halalkalicoccus</taxon>
    </lineage>
</organism>
<dbReference type="Gene3D" id="3.40.50.12780">
    <property type="entry name" value="N-terminal domain of ligase-like"/>
    <property type="match status" value="1"/>
</dbReference>
<evidence type="ECO:0000313" key="5">
    <source>
        <dbReference type="EMBL" id="ELY34598.1"/>
    </source>
</evidence>
<dbReference type="HOGENOM" id="CLU_000022_45_5_2"/>
<accession>D8J8N5</accession>
<dbReference type="CDD" id="cd05907">
    <property type="entry name" value="VL_LC_FACS_like"/>
    <property type="match status" value="1"/>
</dbReference>
<gene>
    <name evidence="4" type="ordered locus">HacjB3_04145</name>
    <name evidence="5" type="ORF">C497_15148</name>
</gene>
<dbReference type="RefSeq" id="WP_008417778.1">
    <property type="nucleotide sequence ID" value="NC_014297.1"/>
</dbReference>
<dbReference type="GeneID" id="9418628"/>
<name>D8J8N5_HALJB</name>
<dbReference type="Proteomes" id="UP000011645">
    <property type="component" value="Unassembled WGS sequence"/>
</dbReference>
<dbReference type="InterPro" id="IPR020845">
    <property type="entry name" value="AMP-binding_CS"/>
</dbReference>
<evidence type="ECO:0000259" key="3">
    <source>
        <dbReference type="Pfam" id="PF00501"/>
    </source>
</evidence>